<dbReference type="InterPro" id="IPR000626">
    <property type="entry name" value="Ubiquitin-like_dom"/>
</dbReference>
<feature type="domain" description="Ubiquitin-like" evidence="1">
    <location>
        <begin position="31"/>
        <end position="92"/>
    </location>
</feature>
<protein>
    <recommendedName>
        <fullName evidence="1">Ubiquitin-like domain-containing protein</fullName>
    </recommendedName>
</protein>
<dbReference type="SUPFAM" id="SSF54236">
    <property type="entry name" value="Ubiquitin-like"/>
    <property type="match status" value="1"/>
</dbReference>
<sequence>MELRSVTNDEYVRVERPNRTTLITIDLSASTTVDLKKKISDLFNIPEKSMQLYLQDVPQDRELKKLDDPVLLSAQGVSDGAAVLLVCLKDDGVWEDINSLIT</sequence>
<keyword evidence="3" id="KW-1185">Reference proteome</keyword>
<dbReference type="AlphaFoldDB" id="A0AAV8UWE1"/>
<dbReference type="InterPro" id="IPR029071">
    <property type="entry name" value="Ubiquitin-like_domsf"/>
</dbReference>
<reference evidence="2 3" key="1">
    <citation type="journal article" date="2023" name="Nat. Commun.">
        <title>Origin of minicircular mitochondrial genomes in red algae.</title>
        <authorList>
            <person name="Lee Y."/>
            <person name="Cho C.H."/>
            <person name="Lee Y.M."/>
            <person name="Park S.I."/>
            <person name="Yang J.H."/>
            <person name="West J.A."/>
            <person name="Bhattacharya D."/>
            <person name="Yoon H.S."/>
        </authorList>
    </citation>
    <scope>NUCLEOTIDE SEQUENCE [LARGE SCALE GENOMIC DNA]</scope>
    <source>
        <strain evidence="2 3">CCMP1338</strain>
        <tissue evidence="2">Whole cell</tissue>
    </source>
</reference>
<dbReference type="PROSITE" id="PS50053">
    <property type="entry name" value="UBIQUITIN_2"/>
    <property type="match status" value="1"/>
</dbReference>
<dbReference type="Proteomes" id="UP001157974">
    <property type="component" value="Unassembled WGS sequence"/>
</dbReference>
<comment type="caution">
    <text evidence="2">The sequence shown here is derived from an EMBL/GenBank/DDBJ whole genome shotgun (WGS) entry which is preliminary data.</text>
</comment>
<evidence type="ECO:0000313" key="3">
    <source>
        <dbReference type="Proteomes" id="UP001157974"/>
    </source>
</evidence>
<dbReference type="Gene3D" id="3.10.20.90">
    <property type="entry name" value="Phosphatidylinositol 3-kinase Catalytic Subunit, Chain A, domain 1"/>
    <property type="match status" value="1"/>
</dbReference>
<evidence type="ECO:0000259" key="1">
    <source>
        <dbReference type="PROSITE" id="PS50053"/>
    </source>
</evidence>
<organism evidence="2 3">
    <name type="scientific">Rhodosorus marinus</name>
    <dbReference type="NCBI Taxonomy" id="101924"/>
    <lineage>
        <taxon>Eukaryota</taxon>
        <taxon>Rhodophyta</taxon>
        <taxon>Stylonematophyceae</taxon>
        <taxon>Stylonematales</taxon>
        <taxon>Stylonemataceae</taxon>
        <taxon>Rhodosorus</taxon>
    </lineage>
</organism>
<accession>A0AAV8UWE1</accession>
<proteinExistence type="predicted"/>
<evidence type="ECO:0000313" key="2">
    <source>
        <dbReference type="EMBL" id="KAJ8905367.1"/>
    </source>
</evidence>
<dbReference type="CDD" id="cd17039">
    <property type="entry name" value="Ubl_ubiquitin_like"/>
    <property type="match status" value="1"/>
</dbReference>
<dbReference type="EMBL" id="JAMWBK010000005">
    <property type="protein sequence ID" value="KAJ8905367.1"/>
    <property type="molecule type" value="Genomic_DNA"/>
</dbReference>
<gene>
    <name evidence="2" type="ORF">NDN08_001874</name>
</gene>
<name>A0AAV8UWE1_9RHOD</name>